<dbReference type="EMBL" id="CAQQ02092006">
    <property type="status" value="NOT_ANNOTATED_CDS"/>
    <property type="molecule type" value="Genomic_DNA"/>
</dbReference>
<feature type="domain" description="Centrosome-associated FAM110 C-terminal" evidence="3">
    <location>
        <begin position="325"/>
        <end position="417"/>
    </location>
</feature>
<evidence type="ECO:0000313" key="5">
    <source>
        <dbReference type="Proteomes" id="UP000015102"/>
    </source>
</evidence>
<evidence type="ECO:0000256" key="2">
    <source>
        <dbReference type="SAM" id="MobiDB-lite"/>
    </source>
</evidence>
<feature type="compositionally biased region" description="Polar residues" evidence="2">
    <location>
        <begin position="144"/>
        <end position="162"/>
    </location>
</feature>
<organism evidence="4 5">
    <name type="scientific">Megaselia scalaris</name>
    <name type="common">Humpbacked fly</name>
    <name type="synonym">Phora scalaris</name>
    <dbReference type="NCBI Taxonomy" id="36166"/>
    <lineage>
        <taxon>Eukaryota</taxon>
        <taxon>Metazoa</taxon>
        <taxon>Ecdysozoa</taxon>
        <taxon>Arthropoda</taxon>
        <taxon>Hexapoda</taxon>
        <taxon>Insecta</taxon>
        <taxon>Pterygota</taxon>
        <taxon>Neoptera</taxon>
        <taxon>Endopterygota</taxon>
        <taxon>Diptera</taxon>
        <taxon>Brachycera</taxon>
        <taxon>Muscomorpha</taxon>
        <taxon>Platypezoidea</taxon>
        <taxon>Phoridae</taxon>
        <taxon>Megaseliini</taxon>
        <taxon>Megaselia</taxon>
    </lineage>
</organism>
<dbReference type="AlphaFoldDB" id="T1GBL1"/>
<dbReference type="InterPro" id="IPR025740">
    <property type="entry name" value="FAM110"/>
</dbReference>
<dbReference type="Pfam" id="PF14160">
    <property type="entry name" value="FAM110_C"/>
    <property type="match status" value="1"/>
</dbReference>
<evidence type="ECO:0000256" key="1">
    <source>
        <dbReference type="ARBA" id="ARBA00010576"/>
    </source>
</evidence>
<keyword evidence="5" id="KW-1185">Reference proteome</keyword>
<dbReference type="EnsemblMetazoa" id="MESCA000645-RA">
    <property type="protein sequence ID" value="MESCA000645-PA"/>
    <property type="gene ID" value="MESCA000645"/>
</dbReference>
<sequence>MLSSPPHRLQQNGVHNRNANRRSASNSSDLLQTKLRKLLNTDAKDSDYQYNKKGKISVSNLSLTLLSPPPNTSDVVFPLNNSIITEDFRTISPPAEYACNNSNEDCLKSKYQRSNSNSFESQQSDNQNYSSSCHKSLPDLHSQMEGNRSIKSGGSSINRDSGGSSGHYTHRSDPCCKQQHLSCHQNARIQDQNLIEYNRRDSGSSTQHSGNSYFVSGQTDCPVCLLNTVTPEVPEAFQDSFPSVSKTKRYSATKHERNAFPVARKCRCSNNTKQYEDQCCDISNSGNGKPILRSKSDISDRYWRHYQPPPQSPLLSPPYIEKIKKSESLSQLEFFFDRLGLDDDKFNEIYYTNKKKNSIGSDSSDTVFFSDISTIDSSKFVAESHTESETPTYRPTEPTSIVERNARIIKWLCNCRRVQAIFQN</sequence>
<name>T1GBL1_MEGSC</name>
<reference evidence="4" key="2">
    <citation type="submission" date="2015-06" db="UniProtKB">
        <authorList>
            <consortium name="EnsemblMetazoa"/>
        </authorList>
    </citation>
    <scope>IDENTIFICATION</scope>
</reference>
<evidence type="ECO:0000259" key="3">
    <source>
        <dbReference type="Pfam" id="PF14160"/>
    </source>
</evidence>
<feature type="compositionally biased region" description="Polar residues" evidence="2">
    <location>
        <begin position="1"/>
        <end position="15"/>
    </location>
</feature>
<dbReference type="PANTHER" id="PTHR14758:SF1">
    <property type="entry name" value="CENTROSOME-ASSOCIATED FAM110 C-TERMINAL DOMAIN-CONTAINING PROTEIN"/>
    <property type="match status" value="1"/>
</dbReference>
<dbReference type="InterPro" id="IPR025741">
    <property type="entry name" value="FAM110_C"/>
</dbReference>
<reference evidence="5" key="1">
    <citation type="submission" date="2013-02" db="EMBL/GenBank/DDBJ databases">
        <authorList>
            <person name="Hughes D."/>
        </authorList>
    </citation>
    <scope>NUCLEOTIDE SEQUENCE</scope>
    <source>
        <strain>Durham</strain>
        <strain evidence="5">NC isolate 2 -- Noor lab</strain>
    </source>
</reference>
<evidence type="ECO:0000313" key="4">
    <source>
        <dbReference type="EnsemblMetazoa" id="MESCA000645-PA"/>
    </source>
</evidence>
<protein>
    <recommendedName>
        <fullName evidence="3">Centrosome-associated FAM110 C-terminal domain-containing protein</fullName>
    </recommendedName>
</protein>
<dbReference type="HOGENOM" id="CLU_647760_0_0_1"/>
<comment type="similarity">
    <text evidence="1">Belongs to the FAM110 family.</text>
</comment>
<accession>T1GBL1</accession>
<feature type="region of interest" description="Disordered" evidence="2">
    <location>
        <begin position="113"/>
        <end position="173"/>
    </location>
</feature>
<feature type="compositionally biased region" description="Low complexity" evidence="2">
    <location>
        <begin position="121"/>
        <end position="132"/>
    </location>
</feature>
<dbReference type="Proteomes" id="UP000015102">
    <property type="component" value="Unassembled WGS sequence"/>
</dbReference>
<dbReference type="EMBL" id="CAQQ02092007">
    <property type="status" value="NOT_ANNOTATED_CDS"/>
    <property type="molecule type" value="Genomic_DNA"/>
</dbReference>
<feature type="region of interest" description="Disordered" evidence="2">
    <location>
        <begin position="1"/>
        <end position="29"/>
    </location>
</feature>
<proteinExistence type="inferred from homology"/>
<dbReference type="PANTHER" id="PTHR14758">
    <property type="entry name" value="AGAP005440-PA"/>
    <property type="match status" value="1"/>
</dbReference>